<dbReference type="InterPro" id="IPR052169">
    <property type="entry name" value="CW_Biosynth-Accessory"/>
</dbReference>
<comment type="caution">
    <text evidence="3">The sequence shown here is derived from an EMBL/GenBank/DDBJ whole genome shotgun (WGS) entry which is preliminary data.</text>
</comment>
<comment type="similarity">
    <text evidence="1">Belongs to the CapA family.</text>
</comment>
<dbReference type="Proteomes" id="UP001596432">
    <property type="component" value="Unassembled WGS sequence"/>
</dbReference>
<dbReference type="PANTHER" id="PTHR33393">
    <property type="entry name" value="POLYGLUTAMINE SYNTHESIS ACCESSORY PROTEIN RV0574C-RELATED"/>
    <property type="match status" value="1"/>
</dbReference>
<dbReference type="AlphaFoldDB" id="A0ABD5Y5V4"/>
<evidence type="ECO:0000259" key="2">
    <source>
        <dbReference type="SMART" id="SM00854"/>
    </source>
</evidence>
<protein>
    <submittedName>
        <fullName evidence="3">CapA family protein</fullName>
    </submittedName>
</protein>
<proteinExistence type="inferred from homology"/>
<reference evidence="3 4" key="1">
    <citation type="journal article" date="2019" name="Int. J. Syst. Evol. Microbiol.">
        <title>The Global Catalogue of Microorganisms (GCM) 10K type strain sequencing project: providing services to taxonomists for standard genome sequencing and annotation.</title>
        <authorList>
            <consortium name="The Broad Institute Genomics Platform"/>
            <consortium name="The Broad Institute Genome Sequencing Center for Infectious Disease"/>
            <person name="Wu L."/>
            <person name="Ma J."/>
        </authorList>
    </citation>
    <scope>NUCLEOTIDE SEQUENCE [LARGE SCALE GENOMIC DNA]</scope>
    <source>
        <strain evidence="3 4">XZYJT29</strain>
    </source>
</reference>
<dbReference type="SUPFAM" id="SSF56300">
    <property type="entry name" value="Metallo-dependent phosphatases"/>
    <property type="match status" value="1"/>
</dbReference>
<organism evidence="3 4">
    <name type="scientific">Halosimplex aquaticum</name>
    <dbReference type="NCBI Taxonomy" id="3026162"/>
    <lineage>
        <taxon>Archaea</taxon>
        <taxon>Methanobacteriati</taxon>
        <taxon>Methanobacteriota</taxon>
        <taxon>Stenosarchaea group</taxon>
        <taxon>Halobacteria</taxon>
        <taxon>Halobacteriales</taxon>
        <taxon>Haloarculaceae</taxon>
        <taxon>Halosimplex</taxon>
    </lineage>
</organism>
<evidence type="ECO:0000313" key="4">
    <source>
        <dbReference type="Proteomes" id="UP001596432"/>
    </source>
</evidence>
<dbReference type="RefSeq" id="WP_274322163.1">
    <property type="nucleotide sequence ID" value="NZ_CP118158.1"/>
</dbReference>
<feature type="domain" description="Capsule synthesis protein CapA" evidence="2">
    <location>
        <begin position="3"/>
        <end position="253"/>
    </location>
</feature>
<dbReference type="InterPro" id="IPR029052">
    <property type="entry name" value="Metallo-depent_PP-like"/>
</dbReference>
<sequence>MPRIGLTGDVMLGRLVDERYRQPGHDAAAIWGNLHDRLRDLDGLLVNLECAVSTRGRQWTRTRRPFHFRATPDWATEALATAGVDFACLANNHLLDYEEPALLDTLDHLDAVDVAHAGAARTIAEAREPALFTAGDIDVAVVAATDNTPEYAAGPDSPGVCHLDFDPTEEVTRTAVEGMVADARARNPDLVVASVHGGPNMETAPSDALREFHRWLAERVDLVHGHSAHVFQGVEVVDGTPVLHDCGDFVDDYRVDQELRNDRGFLFVAETDESGVRSLRLEPIEIRDRAVYAAERDVGVWCRETMRERSEPYRTHFHRDGDALVLNVA</sequence>
<dbReference type="EMBL" id="JBHTAS010000001">
    <property type="protein sequence ID" value="MFC7141071.1"/>
    <property type="molecule type" value="Genomic_DNA"/>
</dbReference>
<gene>
    <name evidence="3" type="ORF">ACFQMA_14705</name>
</gene>
<dbReference type="Pfam" id="PF09587">
    <property type="entry name" value="PGA_cap"/>
    <property type="match status" value="1"/>
</dbReference>
<keyword evidence="4" id="KW-1185">Reference proteome</keyword>
<dbReference type="GeneID" id="78821380"/>
<dbReference type="PANTHER" id="PTHR33393:SF11">
    <property type="entry name" value="POLYGLUTAMINE SYNTHESIS ACCESSORY PROTEIN RV0574C-RELATED"/>
    <property type="match status" value="1"/>
</dbReference>
<dbReference type="CDD" id="cd07381">
    <property type="entry name" value="MPP_CapA"/>
    <property type="match status" value="1"/>
</dbReference>
<dbReference type="Gene3D" id="3.60.21.10">
    <property type="match status" value="1"/>
</dbReference>
<name>A0ABD5Y5V4_9EURY</name>
<dbReference type="InterPro" id="IPR019079">
    <property type="entry name" value="Capsule_synth_CapA"/>
</dbReference>
<evidence type="ECO:0000256" key="1">
    <source>
        <dbReference type="ARBA" id="ARBA00005662"/>
    </source>
</evidence>
<evidence type="ECO:0000313" key="3">
    <source>
        <dbReference type="EMBL" id="MFC7141071.1"/>
    </source>
</evidence>
<accession>A0ABD5Y5V4</accession>
<dbReference type="SMART" id="SM00854">
    <property type="entry name" value="PGA_cap"/>
    <property type="match status" value="1"/>
</dbReference>